<sequence length="955" mass="104851">MKHSIFTLLFALLTVTAMAQKGRVKGVISDKTTKELLPGATIAVLHAKDSSIEASSFADKNGAFDIQGIDPGKYQVFITYIGYQGFYKAVTIGDSTKVIDLGGITLSQKGVALGGVEIVEQVPPIKVKQDTLEFNAGSFKVRENALTEDLLKKLPGVVVDKDGAIKANGETVTKVYVDGKPFFGNDPKMATRNLPADIVDKVQLIDKKSDQAEFTGINDGEIEKIINITIKQDKRKGIFGRGTAGIGTDDRYGATGSFMNFKDIRKIAFVGGANNVNNMGFSFQDQFGFGGGGGGRGGGGGGMGGGNGSGITSSWMGGVNFSDEYGKRKQVRMTLSYNIADMKRESGTWTRRLTPLNDGGTQQSNDTVTGLTKNLNHRLNGRIEWDIDSFHSVIINPQFSYSTQNNESNSASFIKFTDDGSPVTRSQRFNTNEGNRPDVSGDIQFRKKFRKKGRTVSATLGYGYNSNNQDRFTDGFAEYFQRSEIDSINQLAITDNSAKSVNVRVDYTEPIFKDRFLELNYSYRSNNSDNDRLTYQYNPITDRYDLLDEGQTNLFRNEFANQQASVAIRTQKLKYDYSIGGRIQINDQVNNNISRGNITRQNSVNFAPEARFNYNFSRSKRLRLNYRGQTNQPSMNQLAPVPDSTDLLYVLNGNPDLAPSFTHSMQGSFQSFDPAKMSGFFINLNASYTQNQIVYSAVLDRNSGKTSAQYVNVGSGNYNVGANVSNTIPLFNKVTSLNTNTSLNYGRSVSYINQGLANTQNLAAGERVSLSYFFKEVFDVSAATFINYTAARISGDSVKSRDKAQNNTNFYDFGGSLDVNVNLPLGFRIGADVDYTANRGRGEEFDLDFTMLNGFVSKSLFKNKKGEIKAQVFDLLRQNIAINRTVNNGIITDSRSLVLQRYYMMTFTYIFGKFGGGRGRGRGPEGMPGGEFRRGGFPGGPGGGFPGGGGFRRGG</sequence>
<dbReference type="InterPro" id="IPR008969">
    <property type="entry name" value="CarboxyPept-like_regulatory"/>
</dbReference>
<feature type="compositionally biased region" description="Gly residues" evidence="1">
    <location>
        <begin position="920"/>
        <end position="929"/>
    </location>
</feature>
<dbReference type="InterPro" id="IPR041700">
    <property type="entry name" value="OMP_b-brl_3"/>
</dbReference>
<dbReference type="Pfam" id="PF14905">
    <property type="entry name" value="OMP_b-brl_3"/>
    <property type="match status" value="1"/>
</dbReference>
<name>A0ABY6J038_9BACT</name>
<evidence type="ECO:0000313" key="4">
    <source>
        <dbReference type="EMBL" id="UYQ92791.1"/>
    </source>
</evidence>
<dbReference type="RefSeq" id="WP_264280992.1">
    <property type="nucleotide sequence ID" value="NZ_CP107006.1"/>
</dbReference>
<dbReference type="Gene3D" id="2.60.40.1120">
    <property type="entry name" value="Carboxypeptidase-like, regulatory domain"/>
    <property type="match status" value="1"/>
</dbReference>
<organism evidence="4 5">
    <name type="scientific">Chitinophaga horti</name>
    <dbReference type="NCBI Taxonomy" id="2920382"/>
    <lineage>
        <taxon>Bacteria</taxon>
        <taxon>Pseudomonadati</taxon>
        <taxon>Bacteroidota</taxon>
        <taxon>Chitinophagia</taxon>
        <taxon>Chitinophagales</taxon>
        <taxon>Chitinophagaceae</taxon>
        <taxon>Chitinophaga</taxon>
    </lineage>
</organism>
<dbReference type="Proteomes" id="UP001162741">
    <property type="component" value="Chromosome"/>
</dbReference>
<feature type="region of interest" description="Disordered" evidence="1">
    <location>
        <begin position="920"/>
        <end position="955"/>
    </location>
</feature>
<feature type="chain" id="PRO_5045583287" evidence="2">
    <location>
        <begin position="20"/>
        <end position="955"/>
    </location>
</feature>
<evidence type="ECO:0000313" key="5">
    <source>
        <dbReference type="Proteomes" id="UP001162741"/>
    </source>
</evidence>
<feature type="compositionally biased region" description="Gly residues" evidence="1">
    <location>
        <begin position="936"/>
        <end position="955"/>
    </location>
</feature>
<feature type="domain" description="Outer membrane protein beta-barrel" evidence="3">
    <location>
        <begin position="447"/>
        <end position="795"/>
    </location>
</feature>
<proteinExistence type="predicted"/>
<dbReference type="Pfam" id="PF13620">
    <property type="entry name" value="CarboxypepD_reg"/>
    <property type="match status" value="1"/>
</dbReference>
<evidence type="ECO:0000256" key="1">
    <source>
        <dbReference type="SAM" id="MobiDB-lite"/>
    </source>
</evidence>
<dbReference type="SUPFAM" id="SSF49464">
    <property type="entry name" value="Carboxypeptidase regulatory domain-like"/>
    <property type="match status" value="1"/>
</dbReference>
<keyword evidence="2" id="KW-0732">Signal</keyword>
<dbReference type="SUPFAM" id="SSF56935">
    <property type="entry name" value="Porins"/>
    <property type="match status" value="1"/>
</dbReference>
<reference evidence="4" key="1">
    <citation type="submission" date="2022-10" db="EMBL/GenBank/DDBJ databases">
        <title>Chitinophaga sp. nov., isolated from soil.</title>
        <authorList>
            <person name="Jeon C.O."/>
        </authorList>
    </citation>
    <scope>NUCLEOTIDE SEQUENCE</scope>
    <source>
        <strain evidence="4">R8</strain>
    </source>
</reference>
<dbReference type="EMBL" id="CP107006">
    <property type="protein sequence ID" value="UYQ92791.1"/>
    <property type="molecule type" value="Genomic_DNA"/>
</dbReference>
<accession>A0ABY6J038</accession>
<feature type="signal peptide" evidence="2">
    <location>
        <begin position="1"/>
        <end position="19"/>
    </location>
</feature>
<protein>
    <submittedName>
        <fullName evidence="4">Outer membrane beta-barrel protein</fullName>
    </submittedName>
</protein>
<evidence type="ECO:0000256" key="2">
    <source>
        <dbReference type="SAM" id="SignalP"/>
    </source>
</evidence>
<evidence type="ECO:0000259" key="3">
    <source>
        <dbReference type="Pfam" id="PF14905"/>
    </source>
</evidence>
<gene>
    <name evidence="4" type="ORF">MKQ68_22175</name>
</gene>
<keyword evidence="5" id="KW-1185">Reference proteome</keyword>